<evidence type="ECO:0008006" key="5">
    <source>
        <dbReference type="Google" id="ProtNLM"/>
    </source>
</evidence>
<sequence>MGNLNETQLKKIQSSKSLKARFESMQLLKVDRKNIHQVLKSSEETSVKELDLTSKAILLRSQTGDFEEAFELASWSAKAKPTTRKTIVKSFLRNKQAPLLVHQIARMKRNEAEDMMADYFGEGGDIKDVAEWLSAAGKILKTGVVPDDTDGLWGWVKDTVGTVVDAVVGAINTVADAIAAAGKNLAEAVAKVVTWTQDKISDFVEAVLAAGKSVAQVLSEAVKKGTAAVNKFIQAVIEAGKKGLEVLNWAIGQAESILRTALSKLEQLLGSFTSLLMEVAKMAASRLNAIVKALISAGKRSVDFIARLNRFALSFAKRLVQELKKLGRSLGEIMSAVINQSRLIARVVIDALKELGNSIFNILRVVAHKTAQQLAVIIGAIKDLAISLGTLLNDIARFTAAQARKLMQALRVIWTQIKEVLEVIAQKSASVIRTLITALIGTVNHWRDVLNEIATNVRDAFRNGLIKGLIEIGKSVVTLMIEATKLGASIAAIIFAVLLDIFGSHRGLNAAERIQAEKVFGVSIDLDRVKLTDASLAADLIMWMNKNRPFTTMYVINYKSGSTLPMDTLIHELTHVWQAVTSGGVYMIEALHSQFFGKGYNLSEKDLEKAGGRLLSLEREQQAVVVEEFWKAEFNGERTKISVDLLRPFAKQVHKSRFVIRPFKLTDLQLKTNLVFVNN</sequence>
<protein>
    <recommendedName>
        <fullName evidence="5">Phage-related protein</fullName>
    </recommendedName>
</protein>
<comment type="caution">
    <text evidence="1">The sequence shown here is derived from an EMBL/GenBank/DDBJ whole genome shotgun (WGS) entry which is preliminary data.</text>
</comment>
<evidence type="ECO:0000313" key="2">
    <source>
        <dbReference type="EMBL" id="TXD79624.1"/>
    </source>
</evidence>
<reference evidence="2 4" key="2">
    <citation type="submission" date="2019-08" db="EMBL/GenBank/DDBJ databases">
        <title>Genome of Algoriphagus ratkowskyi IC026.</title>
        <authorList>
            <person name="Bowman J.P."/>
        </authorList>
    </citation>
    <scope>NUCLEOTIDE SEQUENCE [LARGE SCALE GENOMIC DNA]</scope>
    <source>
        <strain evidence="2 4">IC026</strain>
    </source>
</reference>
<dbReference type="Proteomes" id="UP000321927">
    <property type="component" value="Unassembled WGS sequence"/>
</dbReference>
<name>A0A2W7R3Q6_9BACT</name>
<dbReference type="EMBL" id="VORV01000001">
    <property type="protein sequence ID" value="TXD79624.1"/>
    <property type="molecule type" value="Genomic_DNA"/>
</dbReference>
<gene>
    <name evidence="2" type="ORF">ESW18_00380</name>
    <name evidence="1" type="ORF">LV84_02596</name>
</gene>
<accession>A0A2W7R3Q6</accession>
<dbReference type="AlphaFoldDB" id="A0A2W7R3Q6"/>
<proteinExistence type="predicted"/>
<dbReference type="RefSeq" id="WP_086501849.1">
    <property type="nucleotide sequence ID" value="NZ_MSSV01000011.1"/>
</dbReference>
<evidence type="ECO:0000313" key="3">
    <source>
        <dbReference type="Proteomes" id="UP000249115"/>
    </source>
</evidence>
<dbReference type="Proteomes" id="UP000249115">
    <property type="component" value="Unassembled WGS sequence"/>
</dbReference>
<dbReference type="EMBL" id="QKZU01000009">
    <property type="protein sequence ID" value="PZX55458.1"/>
    <property type="molecule type" value="Genomic_DNA"/>
</dbReference>
<keyword evidence="4" id="KW-1185">Reference proteome</keyword>
<reference evidence="1 3" key="1">
    <citation type="submission" date="2018-06" db="EMBL/GenBank/DDBJ databases">
        <title>Genomic Encyclopedia of Archaeal and Bacterial Type Strains, Phase II (KMG-II): from individual species to whole genera.</title>
        <authorList>
            <person name="Goeker M."/>
        </authorList>
    </citation>
    <scope>NUCLEOTIDE SEQUENCE [LARGE SCALE GENOMIC DNA]</scope>
    <source>
        <strain evidence="1 3">DSM 22686</strain>
    </source>
</reference>
<organism evidence="1 3">
    <name type="scientific">Algoriphagus ratkowskyi</name>
    <dbReference type="NCBI Taxonomy" id="57028"/>
    <lineage>
        <taxon>Bacteria</taxon>
        <taxon>Pseudomonadati</taxon>
        <taxon>Bacteroidota</taxon>
        <taxon>Cytophagia</taxon>
        <taxon>Cytophagales</taxon>
        <taxon>Cyclobacteriaceae</taxon>
        <taxon>Algoriphagus</taxon>
    </lineage>
</organism>
<evidence type="ECO:0000313" key="4">
    <source>
        <dbReference type="Proteomes" id="UP000321927"/>
    </source>
</evidence>
<dbReference type="OrthoDB" id="4317910at2"/>
<evidence type="ECO:0000313" key="1">
    <source>
        <dbReference type="EMBL" id="PZX55458.1"/>
    </source>
</evidence>